<organism evidence="4 5">
    <name type="scientific">Marivita geojedonensis</name>
    <dbReference type="NCBI Taxonomy" id="1123756"/>
    <lineage>
        <taxon>Bacteria</taxon>
        <taxon>Pseudomonadati</taxon>
        <taxon>Pseudomonadota</taxon>
        <taxon>Alphaproteobacteria</taxon>
        <taxon>Rhodobacterales</taxon>
        <taxon>Roseobacteraceae</taxon>
        <taxon>Marivita</taxon>
    </lineage>
</organism>
<dbReference type="PROSITE" id="PS51318">
    <property type="entry name" value="TAT"/>
    <property type="match status" value="1"/>
</dbReference>
<gene>
    <name evidence="4" type="ORF">MGEO_08210</name>
</gene>
<dbReference type="Pfam" id="PF02113">
    <property type="entry name" value="Peptidase_S13"/>
    <property type="match status" value="1"/>
</dbReference>
<evidence type="ECO:0000256" key="3">
    <source>
        <dbReference type="SAM" id="SignalP"/>
    </source>
</evidence>
<keyword evidence="2" id="KW-0378">Hydrolase</keyword>
<accession>A0A1X4NME2</accession>
<dbReference type="Gene3D" id="3.40.710.10">
    <property type="entry name" value="DD-peptidase/beta-lactamase superfamily"/>
    <property type="match status" value="2"/>
</dbReference>
<dbReference type="PANTHER" id="PTHR30023:SF0">
    <property type="entry name" value="PENICILLIN-SENSITIVE CARBOXYPEPTIDASE A"/>
    <property type="match status" value="1"/>
</dbReference>
<evidence type="ECO:0000313" key="4">
    <source>
        <dbReference type="EMBL" id="OSQ51508.1"/>
    </source>
</evidence>
<evidence type="ECO:0000256" key="2">
    <source>
        <dbReference type="ARBA" id="ARBA00022801"/>
    </source>
</evidence>
<keyword evidence="5" id="KW-1185">Reference proteome</keyword>
<evidence type="ECO:0000313" key="5">
    <source>
        <dbReference type="Proteomes" id="UP000193926"/>
    </source>
</evidence>
<dbReference type="Gene3D" id="3.50.80.20">
    <property type="entry name" value="D-Ala-D-Ala carboxypeptidase C, peptidase S13"/>
    <property type="match status" value="1"/>
</dbReference>
<proteinExistence type="inferred from homology"/>
<feature type="chain" id="PRO_5012146073" evidence="3">
    <location>
        <begin position="26"/>
        <end position="502"/>
    </location>
</feature>
<dbReference type="GO" id="GO:0004185">
    <property type="term" value="F:serine-type carboxypeptidase activity"/>
    <property type="evidence" value="ECO:0007669"/>
    <property type="project" value="InterPro"/>
</dbReference>
<keyword evidence="4" id="KW-0121">Carboxypeptidase</keyword>
<dbReference type="PRINTS" id="PR00922">
    <property type="entry name" value="DADACBPTASE3"/>
</dbReference>
<name>A0A1X4NME2_9RHOB</name>
<dbReference type="SUPFAM" id="SSF56601">
    <property type="entry name" value="beta-lactamase/transpeptidase-like"/>
    <property type="match status" value="1"/>
</dbReference>
<feature type="signal peptide" evidence="3">
    <location>
        <begin position="1"/>
        <end position="25"/>
    </location>
</feature>
<comment type="caution">
    <text evidence="4">The sequence shown here is derived from an EMBL/GenBank/DDBJ whole genome shotgun (WGS) entry which is preliminary data.</text>
</comment>
<dbReference type="InterPro" id="IPR006311">
    <property type="entry name" value="TAT_signal"/>
</dbReference>
<dbReference type="PANTHER" id="PTHR30023">
    <property type="entry name" value="D-ALANYL-D-ALANINE CARBOXYPEPTIDASE"/>
    <property type="match status" value="1"/>
</dbReference>
<dbReference type="STRING" id="1123756.MGEO_08210"/>
<keyword evidence="4" id="KW-0645">Protease</keyword>
<dbReference type="AlphaFoldDB" id="A0A1X4NME2"/>
<dbReference type="InterPro" id="IPR012338">
    <property type="entry name" value="Beta-lactam/transpept-like"/>
</dbReference>
<dbReference type="OrthoDB" id="5372081at2"/>
<dbReference type="Proteomes" id="UP000193926">
    <property type="component" value="Unassembled WGS sequence"/>
</dbReference>
<dbReference type="InterPro" id="IPR000667">
    <property type="entry name" value="Peptidase_S13"/>
</dbReference>
<dbReference type="GO" id="GO:0000270">
    <property type="term" value="P:peptidoglycan metabolic process"/>
    <property type="evidence" value="ECO:0007669"/>
    <property type="project" value="TreeGrafter"/>
</dbReference>
<dbReference type="NCBIfam" id="TIGR00666">
    <property type="entry name" value="PBP4"/>
    <property type="match status" value="1"/>
</dbReference>
<evidence type="ECO:0000256" key="1">
    <source>
        <dbReference type="ARBA" id="ARBA00006096"/>
    </source>
</evidence>
<sequence>MTREVTRRAVLGGLAAAGLGHAAFAQSALAPMSSLRPSSRGGDLLKTYQPPLSTLIAKSGLPGQISVQVADVKTGLVLESHNPLRALPPASVAKALTACYALDVLGPGYHFETRIMATAPVTNGRIDGDLILAGGGDPTLDTDAIADITKRLREEAGVTEVTGRFLVWGGALPALNGIDSEQPFQVGYNPGISGLNLNFNRVHFEWKRNGNGYNVSMDARSATLRPEVRAARMRIEARNHPIYTYVDGGTHDTWTVAQGALGKSGARWLPVRKPARYAAEVFQILARSNGIVLKTPEMSDALPEGSTEILTHESAALRVILRDMLKYSTNITAECVGLTATHARSGTASSLRASADAMNSWAKDRLGMKSVALEDHSGLGDDSRVSARDMVKALIAARKSMGIKPLLKAHPLRTEDRKVIEDHPVSVHAKTGTLNFVSGLGGFIDLPDGTELAFASFSADLPRRDALTREERENPPGGKAYAVEARKLQQRMLARWGILYSG</sequence>
<keyword evidence="3" id="KW-0732">Signal</keyword>
<reference evidence="4 5" key="1">
    <citation type="submission" date="2014-03" db="EMBL/GenBank/DDBJ databases">
        <title>The draft genome sequence of Marivita geojedonensis KCTC 23882.</title>
        <authorList>
            <person name="Lai Q."/>
            <person name="Shao Z."/>
        </authorList>
    </citation>
    <scope>NUCLEOTIDE SEQUENCE [LARGE SCALE GENOMIC DNA]</scope>
    <source>
        <strain evidence="4 5">DPG-138</strain>
    </source>
</reference>
<comment type="similarity">
    <text evidence="1">Belongs to the peptidase S13 family.</text>
</comment>
<dbReference type="EMBL" id="JFKC01000005">
    <property type="protein sequence ID" value="OSQ51508.1"/>
    <property type="molecule type" value="Genomic_DNA"/>
</dbReference>
<protein>
    <submittedName>
        <fullName evidence="4">D-alanyl-D-alanine carboxypeptidase</fullName>
    </submittedName>
</protein>
<dbReference type="GO" id="GO:0006508">
    <property type="term" value="P:proteolysis"/>
    <property type="evidence" value="ECO:0007669"/>
    <property type="project" value="InterPro"/>
</dbReference>